<evidence type="ECO:0000313" key="1">
    <source>
        <dbReference type="EMBL" id="KAJ8915963.1"/>
    </source>
</evidence>
<keyword evidence="2" id="KW-1185">Reference proteome</keyword>
<reference evidence="1 2" key="1">
    <citation type="journal article" date="2023" name="Insect Mol. Biol.">
        <title>Genome sequencing provides insights into the evolution of gene families encoding plant cell wall-degrading enzymes in longhorned beetles.</title>
        <authorList>
            <person name="Shin N.R."/>
            <person name="Okamura Y."/>
            <person name="Kirsch R."/>
            <person name="Pauchet Y."/>
        </authorList>
    </citation>
    <scope>NUCLEOTIDE SEQUENCE [LARGE SCALE GENOMIC DNA]</scope>
    <source>
        <strain evidence="1">EAD_L_NR</strain>
    </source>
</reference>
<comment type="caution">
    <text evidence="1">The sequence shown here is derived from an EMBL/GenBank/DDBJ whole genome shotgun (WGS) entry which is preliminary data.</text>
</comment>
<protein>
    <recommendedName>
        <fullName evidence="3">Endonuclease-reverse transcriptase</fullName>
    </recommendedName>
</protein>
<dbReference type="EMBL" id="JANEYG010000047">
    <property type="protein sequence ID" value="KAJ8915963.1"/>
    <property type="molecule type" value="Genomic_DNA"/>
</dbReference>
<gene>
    <name evidence="1" type="ORF">NQ315_016640</name>
</gene>
<dbReference type="Proteomes" id="UP001159042">
    <property type="component" value="Unassembled WGS sequence"/>
</dbReference>
<sequence length="104" mass="12477">MLRKIFGGKRTEEGWIRRTNEEINIRVKNLYGEARIVSFIRAQRLRWIGHNIERMTNVRIPKMGGVFLLMERTIGGKRNRGRPKARWKAEVEKDLQQLQMMKRK</sequence>
<accession>A0AAV8VNS0</accession>
<name>A0AAV8VNS0_9CUCU</name>
<evidence type="ECO:0000313" key="2">
    <source>
        <dbReference type="Proteomes" id="UP001159042"/>
    </source>
</evidence>
<evidence type="ECO:0008006" key="3">
    <source>
        <dbReference type="Google" id="ProtNLM"/>
    </source>
</evidence>
<proteinExistence type="predicted"/>
<organism evidence="1 2">
    <name type="scientific">Exocentrus adspersus</name>
    <dbReference type="NCBI Taxonomy" id="1586481"/>
    <lineage>
        <taxon>Eukaryota</taxon>
        <taxon>Metazoa</taxon>
        <taxon>Ecdysozoa</taxon>
        <taxon>Arthropoda</taxon>
        <taxon>Hexapoda</taxon>
        <taxon>Insecta</taxon>
        <taxon>Pterygota</taxon>
        <taxon>Neoptera</taxon>
        <taxon>Endopterygota</taxon>
        <taxon>Coleoptera</taxon>
        <taxon>Polyphaga</taxon>
        <taxon>Cucujiformia</taxon>
        <taxon>Chrysomeloidea</taxon>
        <taxon>Cerambycidae</taxon>
        <taxon>Lamiinae</taxon>
        <taxon>Acanthocinini</taxon>
        <taxon>Exocentrus</taxon>
    </lineage>
</organism>
<dbReference type="AlphaFoldDB" id="A0AAV8VNS0"/>